<dbReference type="GO" id="GO:0000287">
    <property type="term" value="F:magnesium ion binding"/>
    <property type="evidence" value="ECO:0007669"/>
    <property type="project" value="UniProtKB-UniRule"/>
</dbReference>
<evidence type="ECO:0000313" key="10">
    <source>
        <dbReference type="EMBL" id="PIS20792.1"/>
    </source>
</evidence>
<accession>A0A2H0X7A5</accession>
<dbReference type="Gene3D" id="1.10.1790.20">
    <property type="match status" value="1"/>
</dbReference>
<comment type="cofactor">
    <cofactor evidence="7">
        <name>Zn(2+)</name>
        <dbReference type="ChEBI" id="CHEBI:29105"/>
    </cofactor>
    <text evidence="7">Binds 2 Zn(2+) ions per subunit.</text>
</comment>
<evidence type="ECO:0000259" key="9">
    <source>
        <dbReference type="SMART" id="SM00663"/>
    </source>
</evidence>
<feature type="binding site" evidence="7">
    <location>
        <position position="928"/>
    </location>
    <ligand>
        <name>Zn(2+)</name>
        <dbReference type="ChEBI" id="CHEBI:29105"/>
        <label>2</label>
    </ligand>
</feature>
<dbReference type="Gene3D" id="1.10.132.30">
    <property type="match status" value="1"/>
</dbReference>
<feature type="binding site" evidence="7">
    <location>
        <position position="534"/>
    </location>
    <ligand>
        <name>Mg(2+)</name>
        <dbReference type="ChEBI" id="CHEBI:18420"/>
    </ligand>
</feature>
<organism evidence="10 11">
    <name type="scientific">candidate division WWE3 bacterium CG08_land_8_20_14_0_20_43_13</name>
    <dbReference type="NCBI Taxonomy" id="1975087"/>
    <lineage>
        <taxon>Bacteria</taxon>
        <taxon>Katanobacteria</taxon>
    </lineage>
</organism>
<dbReference type="Pfam" id="PF04998">
    <property type="entry name" value="RNA_pol_Rpb1_5"/>
    <property type="match status" value="1"/>
</dbReference>
<dbReference type="GO" id="GO:0006351">
    <property type="term" value="P:DNA-templated transcription"/>
    <property type="evidence" value="ECO:0007669"/>
    <property type="project" value="UniProtKB-UniRule"/>
</dbReference>
<feature type="domain" description="RNA polymerase N-terminal" evidence="9">
    <location>
        <begin position="311"/>
        <end position="588"/>
    </location>
</feature>
<comment type="function">
    <text evidence="7 8">DNA-dependent RNA polymerase catalyzes the transcription of DNA into RNA using the four ribonucleoside triphosphates as substrates.</text>
</comment>
<dbReference type="Pfam" id="PF04997">
    <property type="entry name" value="RNA_pol_Rpb1_1"/>
    <property type="match status" value="1"/>
</dbReference>
<evidence type="ECO:0000256" key="5">
    <source>
        <dbReference type="ARBA" id="ARBA00023163"/>
    </source>
</evidence>
<keyword evidence="1 7" id="KW-0240">DNA-directed RNA polymerase</keyword>
<dbReference type="InterPro" id="IPR038120">
    <property type="entry name" value="Rpb1_funnel_sf"/>
</dbReference>
<dbReference type="InterPro" id="IPR042102">
    <property type="entry name" value="RNA_pol_Rpb1_3_sf"/>
</dbReference>
<keyword evidence="5 7" id="KW-0804">Transcription</keyword>
<feature type="binding site" evidence="7">
    <location>
        <position position="858"/>
    </location>
    <ligand>
        <name>Zn(2+)</name>
        <dbReference type="ChEBI" id="CHEBI:29105"/>
        <label>2</label>
    </ligand>
</feature>
<dbReference type="Gene3D" id="1.10.40.90">
    <property type="match status" value="1"/>
</dbReference>
<evidence type="ECO:0000256" key="2">
    <source>
        <dbReference type="ARBA" id="ARBA00022679"/>
    </source>
</evidence>
<reference evidence="11" key="1">
    <citation type="submission" date="2017-09" db="EMBL/GenBank/DDBJ databases">
        <title>Depth-based differentiation of microbial function through sediment-hosted aquifers and enrichment of novel symbionts in the deep terrestrial subsurface.</title>
        <authorList>
            <person name="Probst A.J."/>
            <person name="Ladd B."/>
            <person name="Jarett J.K."/>
            <person name="Geller-Mcgrath D.E."/>
            <person name="Sieber C.M.K."/>
            <person name="Emerson J.B."/>
            <person name="Anantharaman K."/>
            <person name="Thomas B.C."/>
            <person name="Malmstrom R."/>
            <person name="Stieglmeier M."/>
            <person name="Klingl A."/>
            <person name="Woyke T."/>
            <person name="Ryan C.M."/>
            <person name="Banfield J.F."/>
        </authorList>
    </citation>
    <scope>NUCLEOTIDE SEQUENCE [LARGE SCALE GENOMIC DNA]</scope>
</reference>
<dbReference type="InterPro" id="IPR000722">
    <property type="entry name" value="RNA_pol_asu"/>
</dbReference>
<feature type="binding site" evidence="7">
    <location>
        <position position="56"/>
    </location>
    <ligand>
        <name>Zn(2+)</name>
        <dbReference type="ChEBI" id="CHEBI:29105"/>
        <label>1</label>
    </ligand>
</feature>
<sequence>MEFDALRLSLASPEQIRSWSRGEVLKPETINYRTFRAEKDGLFCEKIFGPTSDFKCCCGKYKGIRYKGVVCDKCGVEVTFSRVRRERMGHITLAAPIAHPWFFRRIPSQISLLLGISPRNVRAVVYFSSYLVTKVQAEKKALALEAVDQDLTRDLEKLTKLVGEKIAQEEKDLAEQLKKLTDLGDVGRKKMITEELELKRNSKIASLVEKEQKERNNVEDHYNSLRDKLEAVGYLTVLTDNEYRLLSPYLKKFSQVGMGARALLAVLRGINLEDMTKELRQLISKSRGNKLMLTKRLRVAEKLRQAGINSANMVMTILPVIPPDLRPMVQLEGGRFATSDLNDLYRRVINRNNRLKHLLELGAPQIIIHNEERMLQEAVDALLDQPFQKTRYKKQKELRSMSELLKGKKGRFRLNLLGKRVDYSGRAVIVVGPELRLYECGLPKEMALELFKPFVLRELMLRGLAPNVRSAKYFLDQRNGQVWDILEEIVKDHPVLLNRAPTLHSLSIQAFYPKLTEGSAIQLPPVVCTGFNADFDGDQMAVHVPLTQKAIQEAKDLMLSTHNLVRPAAGDPAVMPRREMLYGLFYLTGTDSSLPKLNNVFASPNEVSLAYESGYLGLRQLIKVKYQDQIIETTHGRLIFNNCLPEKSRFINKQVLYNDLRDMVVSTLVNEHDQKAADLIDVLKTLGLKYGTKYACSMSLYDCKVPEEKKQVLEEAEEEIIKIEKSCARGLITESEMKELSKNVWIKTTNAIDDMVWEGMRDDNPIKIMVVSKAKGGRDQVKQLAGMRGLIADPTGRIVEMPTKSSYREGLEIFEYFSGTRGGRKGLTDKALKTAEAGYLTRRLVDVAQDVIVRDEDCGTKEGLEIIRGQENPLTSFSERLVGRISLKNVKIGSRLVVTSGEEITESTAKEIAESSLASVFVRSPMTCKSPFGICIKCYGRDLITGSLVKIGRAVGVIAAQSIGEPGTQLTMKTFHTGGVVGKDITQGLPRVEEIFEARTPKNAALMSEITGKVSIKESEEGLTILKVQATDKDADISELEYRLEPFEDPAVEDGDLVSKGDSLTHGFSNIKKLLQSKGLLEAQRYILKEIQDTYSSQGVTLSDKHAEVIIRQMFSRLKVTNPGDTGLLAGDLVTQPYIDYVNSRTKGSPAKVDQEVLGITRASLCTESFLSAASFQNTIQVLTDAACSGSVDHLLGLKENVIIGRLIPTGERASIADELDMIFGNWRTISTN</sequence>
<evidence type="ECO:0000256" key="4">
    <source>
        <dbReference type="ARBA" id="ARBA00022723"/>
    </source>
</evidence>
<dbReference type="PANTHER" id="PTHR19376">
    <property type="entry name" value="DNA-DIRECTED RNA POLYMERASE"/>
    <property type="match status" value="1"/>
</dbReference>
<dbReference type="CDD" id="cd01609">
    <property type="entry name" value="RNAP_beta'_N"/>
    <property type="match status" value="1"/>
</dbReference>
<feature type="binding site" evidence="7">
    <location>
        <position position="536"/>
    </location>
    <ligand>
        <name>Mg(2+)</name>
        <dbReference type="ChEBI" id="CHEBI:18420"/>
    </ligand>
</feature>
<comment type="catalytic activity">
    <reaction evidence="6 7 8">
        <text>RNA(n) + a ribonucleoside 5'-triphosphate = RNA(n+1) + diphosphate</text>
        <dbReference type="Rhea" id="RHEA:21248"/>
        <dbReference type="Rhea" id="RHEA-COMP:14527"/>
        <dbReference type="Rhea" id="RHEA-COMP:17342"/>
        <dbReference type="ChEBI" id="CHEBI:33019"/>
        <dbReference type="ChEBI" id="CHEBI:61557"/>
        <dbReference type="ChEBI" id="CHEBI:140395"/>
        <dbReference type="EC" id="2.7.7.6"/>
    </reaction>
</comment>
<feature type="binding site" evidence="7">
    <location>
        <position position="58"/>
    </location>
    <ligand>
        <name>Zn(2+)</name>
        <dbReference type="ChEBI" id="CHEBI:29105"/>
        <label>1</label>
    </ligand>
</feature>
<dbReference type="EMBL" id="PEYW01000029">
    <property type="protein sequence ID" value="PIS20792.1"/>
    <property type="molecule type" value="Genomic_DNA"/>
</dbReference>
<dbReference type="PANTHER" id="PTHR19376:SF54">
    <property type="entry name" value="DNA-DIRECTED RNA POLYMERASE SUBUNIT BETA"/>
    <property type="match status" value="1"/>
</dbReference>
<dbReference type="GO" id="GO:0008270">
    <property type="term" value="F:zinc ion binding"/>
    <property type="evidence" value="ECO:0007669"/>
    <property type="project" value="UniProtKB-UniRule"/>
</dbReference>
<dbReference type="AlphaFoldDB" id="A0A2H0X7A5"/>
<dbReference type="GO" id="GO:0000428">
    <property type="term" value="C:DNA-directed RNA polymerase complex"/>
    <property type="evidence" value="ECO:0007669"/>
    <property type="project" value="UniProtKB-KW"/>
</dbReference>
<keyword evidence="7" id="KW-0862">Zinc</keyword>
<comment type="subunit">
    <text evidence="7">The RNAP catalytic core consists of 2 alpha, 1 beta, 1 beta' and 1 omega subunit. When a sigma factor is associated with the core the holoenzyme is formed, which can initiate transcription.</text>
</comment>
<dbReference type="InterPro" id="IPR045867">
    <property type="entry name" value="DNA-dir_RpoC_beta_prime"/>
</dbReference>
<dbReference type="Gene3D" id="1.10.150.390">
    <property type="match status" value="1"/>
</dbReference>
<dbReference type="EC" id="2.7.7.6" evidence="7"/>
<dbReference type="GO" id="GO:0003899">
    <property type="term" value="F:DNA-directed RNA polymerase activity"/>
    <property type="evidence" value="ECO:0007669"/>
    <property type="project" value="UniProtKB-UniRule"/>
</dbReference>
<dbReference type="Pfam" id="PF04983">
    <property type="entry name" value="RNA_pol_Rpb1_3"/>
    <property type="match status" value="1"/>
</dbReference>
<keyword evidence="7" id="KW-0460">Magnesium</keyword>
<dbReference type="SMART" id="SM00663">
    <property type="entry name" value="RPOLA_N"/>
    <property type="match status" value="1"/>
</dbReference>
<evidence type="ECO:0000256" key="8">
    <source>
        <dbReference type="RuleBase" id="RU004279"/>
    </source>
</evidence>
<dbReference type="SUPFAM" id="SSF64484">
    <property type="entry name" value="beta and beta-prime subunits of DNA dependent RNA-polymerase"/>
    <property type="match status" value="1"/>
</dbReference>
<feature type="binding site" evidence="7">
    <location>
        <position position="538"/>
    </location>
    <ligand>
        <name>Mg(2+)</name>
        <dbReference type="ChEBI" id="CHEBI:18420"/>
    </ligand>
</feature>
<feature type="binding site" evidence="7">
    <location>
        <position position="938"/>
    </location>
    <ligand>
        <name>Zn(2+)</name>
        <dbReference type="ChEBI" id="CHEBI:29105"/>
        <label>2</label>
    </ligand>
</feature>
<evidence type="ECO:0000256" key="7">
    <source>
        <dbReference type="HAMAP-Rule" id="MF_01322"/>
    </source>
</evidence>
<comment type="caution">
    <text evidence="10">The sequence shown here is derived from an EMBL/GenBank/DDBJ whole genome shotgun (WGS) entry which is preliminary data.</text>
</comment>
<comment type="cofactor">
    <cofactor evidence="7">
        <name>Mg(2+)</name>
        <dbReference type="ChEBI" id="CHEBI:18420"/>
    </cofactor>
    <text evidence="7">Binds 1 Mg(2+) ion per subunit.</text>
</comment>
<evidence type="ECO:0000256" key="1">
    <source>
        <dbReference type="ARBA" id="ARBA00022478"/>
    </source>
</evidence>
<dbReference type="InterPro" id="IPR044893">
    <property type="entry name" value="RNA_pol_Rpb1_clamp_domain"/>
</dbReference>
<dbReference type="InterPro" id="IPR006592">
    <property type="entry name" value="RNA_pol_N"/>
</dbReference>
<dbReference type="GO" id="GO:0003677">
    <property type="term" value="F:DNA binding"/>
    <property type="evidence" value="ECO:0007669"/>
    <property type="project" value="UniProtKB-UniRule"/>
</dbReference>
<protein>
    <recommendedName>
        <fullName evidence="7">DNA-directed RNA polymerase subunit beta'</fullName>
        <shortName evidence="7">RNAP subunit beta'</shortName>
        <ecNumber evidence="7">2.7.7.6</ecNumber>
    </recommendedName>
    <alternativeName>
        <fullName evidence="7">RNA polymerase subunit beta'</fullName>
    </alternativeName>
    <alternativeName>
        <fullName evidence="7">Transcriptase subunit beta'</fullName>
    </alternativeName>
</protein>
<comment type="similarity">
    <text evidence="7 8">Belongs to the RNA polymerase beta' chain family.</text>
</comment>
<dbReference type="Gene3D" id="2.40.50.100">
    <property type="match status" value="1"/>
</dbReference>
<dbReference type="Pfam" id="PF00623">
    <property type="entry name" value="RNA_pol_Rpb1_2"/>
    <property type="match status" value="2"/>
</dbReference>
<dbReference type="Proteomes" id="UP000231414">
    <property type="component" value="Unassembled WGS sequence"/>
</dbReference>
<evidence type="ECO:0000313" key="11">
    <source>
        <dbReference type="Proteomes" id="UP000231414"/>
    </source>
</evidence>
<dbReference type="InterPro" id="IPR007066">
    <property type="entry name" value="RNA_pol_Rpb1_3"/>
</dbReference>
<keyword evidence="2 7" id="KW-0808">Transferase</keyword>
<dbReference type="NCBIfam" id="TIGR02386">
    <property type="entry name" value="rpoC_TIGR"/>
    <property type="match status" value="1"/>
</dbReference>
<feature type="binding site" evidence="7">
    <location>
        <position position="71"/>
    </location>
    <ligand>
        <name>Zn(2+)</name>
        <dbReference type="ChEBI" id="CHEBI:29105"/>
        <label>1</label>
    </ligand>
</feature>
<gene>
    <name evidence="7 10" type="primary">rpoC</name>
    <name evidence="10" type="ORF">COT52_02105</name>
</gene>
<dbReference type="CDD" id="cd02655">
    <property type="entry name" value="RNAP_beta'_C"/>
    <property type="match status" value="1"/>
</dbReference>
<dbReference type="InterPro" id="IPR007080">
    <property type="entry name" value="RNA_pol_Rpb1_1"/>
</dbReference>
<feature type="binding site" evidence="7">
    <location>
        <position position="74"/>
    </location>
    <ligand>
        <name>Zn(2+)</name>
        <dbReference type="ChEBI" id="CHEBI:29105"/>
        <label>1</label>
    </ligand>
</feature>
<dbReference type="Gene3D" id="1.10.274.100">
    <property type="entry name" value="RNA polymerase Rpb1, domain 3"/>
    <property type="match status" value="1"/>
</dbReference>
<keyword evidence="3 7" id="KW-0548">Nucleotidyltransferase</keyword>
<dbReference type="InterPro" id="IPR007083">
    <property type="entry name" value="RNA_pol_Rpb1_4"/>
</dbReference>
<dbReference type="InterPro" id="IPR007081">
    <property type="entry name" value="RNA_pol_Rpb1_5"/>
</dbReference>
<dbReference type="Pfam" id="PF05000">
    <property type="entry name" value="RNA_pol_Rpb1_4"/>
    <property type="match status" value="1"/>
</dbReference>
<dbReference type="InterPro" id="IPR012754">
    <property type="entry name" value="DNA-dir_RpoC_beta_prime_bact"/>
</dbReference>
<evidence type="ECO:0000256" key="6">
    <source>
        <dbReference type="ARBA" id="ARBA00048552"/>
    </source>
</evidence>
<dbReference type="Gene3D" id="4.10.860.120">
    <property type="entry name" value="RNA polymerase II, clamp domain"/>
    <property type="match status" value="1"/>
</dbReference>
<keyword evidence="4 7" id="KW-0479">Metal-binding</keyword>
<feature type="binding site" evidence="7">
    <location>
        <position position="935"/>
    </location>
    <ligand>
        <name>Zn(2+)</name>
        <dbReference type="ChEBI" id="CHEBI:29105"/>
        <label>2</label>
    </ligand>
</feature>
<proteinExistence type="inferred from homology"/>
<dbReference type="HAMAP" id="MF_01322">
    <property type="entry name" value="RNApol_bact_RpoC"/>
    <property type="match status" value="1"/>
</dbReference>
<dbReference type="Gene3D" id="2.40.40.20">
    <property type="match status" value="1"/>
</dbReference>
<evidence type="ECO:0000256" key="3">
    <source>
        <dbReference type="ARBA" id="ARBA00022695"/>
    </source>
</evidence>
<name>A0A2H0X7A5_UNCKA</name>